<feature type="transmembrane region" description="Helical" evidence="6">
    <location>
        <begin position="279"/>
        <end position="304"/>
    </location>
</feature>
<dbReference type="SUPFAM" id="SSF103473">
    <property type="entry name" value="MFS general substrate transporter"/>
    <property type="match status" value="1"/>
</dbReference>
<keyword evidence="5 6" id="KW-0472">Membrane</keyword>
<dbReference type="Proteomes" id="UP000016935">
    <property type="component" value="Unassembled WGS sequence"/>
</dbReference>
<evidence type="ECO:0000259" key="7">
    <source>
        <dbReference type="PROSITE" id="PS50850"/>
    </source>
</evidence>
<protein>
    <recommendedName>
        <fullName evidence="7">Major facilitator superfamily (MFS) profile domain-containing protein</fullName>
    </recommendedName>
</protein>
<organism evidence="8 9">
    <name type="scientific">Exserohilum turcicum (strain 28A)</name>
    <name type="common">Northern leaf blight fungus</name>
    <name type="synonym">Setosphaeria turcica</name>
    <dbReference type="NCBI Taxonomy" id="671987"/>
    <lineage>
        <taxon>Eukaryota</taxon>
        <taxon>Fungi</taxon>
        <taxon>Dikarya</taxon>
        <taxon>Ascomycota</taxon>
        <taxon>Pezizomycotina</taxon>
        <taxon>Dothideomycetes</taxon>
        <taxon>Pleosporomycetidae</taxon>
        <taxon>Pleosporales</taxon>
        <taxon>Pleosporineae</taxon>
        <taxon>Pleosporaceae</taxon>
        <taxon>Exserohilum</taxon>
    </lineage>
</organism>
<feature type="transmembrane region" description="Helical" evidence="6">
    <location>
        <begin position="42"/>
        <end position="59"/>
    </location>
</feature>
<sequence>MADPMQDTKAGDGSVYEKDTQIGASEEIEIDPVAEKKLIRKLDLILSPMMVIVFLVAYLDRSNIGNAAIAGMKEDLNLTGDRLNVAVTLFYVTYITFELPSSLLLKKLRPSRLIPFFIISWSAVIIGSAFVQNYAALLATRLLLGAFESGLFPCLTLYLSMYYRPLEQARRVSYLFVASALSGAFGGLLAFGLTNLHGASGLAGWRWLFLVEGLISIVVGFAMVFLLPDNFETAWWLNEDEKALLRARHEKERLYQGKSMTRDAMDKGEVKFAFLDYKVWLSAACQFCANTCSFGFSTFLPVIIRGFGYSSIRTQLLTVPVYIWASAVYLFIAWCSDYVNRRAFFMVPLALVTAVGYALMLGLPMTSTAVLYFATYVTATGIFCCVGLNVTWIINSNAGYFKRATAIGLQQSIGNSAGIMAGQIYRISNSDGRYMIGHTVSICAILVAACGYTTMYFVLRRVNRKREAMSIDERIRQIDAGKLGDRHPDFRYTL</sequence>
<evidence type="ECO:0000256" key="1">
    <source>
        <dbReference type="ARBA" id="ARBA00004141"/>
    </source>
</evidence>
<feature type="domain" description="Major facilitator superfamily (MFS) profile" evidence="7">
    <location>
        <begin position="46"/>
        <end position="466"/>
    </location>
</feature>
<feature type="transmembrane region" description="Helical" evidence="6">
    <location>
        <begin position="406"/>
        <end position="428"/>
    </location>
</feature>
<feature type="transmembrane region" description="Helical" evidence="6">
    <location>
        <begin position="434"/>
        <end position="459"/>
    </location>
</feature>
<dbReference type="GeneID" id="19402508"/>
<dbReference type="GO" id="GO:0016020">
    <property type="term" value="C:membrane"/>
    <property type="evidence" value="ECO:0007669"/>
    <property type="project" value="UniProtKB-SubCell"/>
</dbReference>
<keyword evidence="4 6" id="KW-1133">Transmembrane helix</keyword>
<evidence type="ECO:0000256" key="2">
    <source>
        <dbReference type="ARBA" id="ARBA00022448"/>
    </source>
</evidence>
<keyword evidence="3 6" id="KW-0812">Transmembrane</keyword>
<feature type="transmembrane region" description="Helical" evidence="6">
    <location>
        <begin position="113"/>
        <end position="132"/>
    </location>
</feature>
<reference evidence="8 9" key="1">
    <citation type="journal article" date="2012" name="PLoS Pathog.">
        <title>Diverse lifestyles and strategies of plant pathogenesis encoded in the genomes of eighteen Dothideomycetes fungi.</title>
        <authorList>
            <person name="Ohm R.A."/>
            <person name="Feau N."/>
            <person name="Henrissat B."/>
            <person name="Schoch C.L."/>
            <person name="Horwitz B.A."/>
            <person name="Barry K.W."/>
            <person name="Condon B.J."/>
            <person name="Copeland A.C."/>
            <person name="Dhillon B."/>
            <person name="Glaser F."/>
            <person name="Hesse C.N."/>
            <person name="Kosti I."/>
            <person name="LaButti K."/>
            <person name="Lindquist E.A."/>
            <person name="Lucas S."/>
            <person name="Salamov A.A."/>
            <person name="Bradshaw R.E."/>
            <person name="Ciuffetti L."/>
            <person name="Hamelin R.C."/>
            <person name="Kema G.H.J."/>
            <person name="Lawrence C."/>
            <person name="Scott J.A."/>
            <person name="Spatafora J.W."/>
            <person name="Turgeon B.G."/>
            <person name="de Wit P.J.G.M."/>
            <person name="Zhong S."/>
            <person name="Goodwin S.B."/>
            <person name="Grigoriev I.V."/>
        </authorList>
    </citation>
    <scope>NUCLEOTIDE SEQUENCE [LARGE SCALE GENOMIC DNA]</scope>
    <source>
        <strain evidence="9">28A</strain>
    </source>
</reference>
<dbReference type="PANTHER" id="PTHR43791:SF24">
    <property type="entry name" value="NICOTINIC ACID PLASMA MEMBRANE TRANSPORTER"/>
    <property type="match status" value="1"/>
</dbReference>
<dbReference type="HOGENOM" id="CLU_001265_0_1_1"/>
<dbReference type="EMBL" id="KB908833">
    <property type="protein sequence ID" value="EOA83365.1"/>
    <property type="molecule type" value="Genomic_DNA"/>
</dbReference>
<comment type="subcellular location">
    <subcellularLocation>
        <location evidence="1">Membrane</location>
        <topology evidence="1">Multi-pass membrane protein</topology>
    </subcellularLocation>
</comment>
<dbReference type="PROSITE" id="PS50850">
    <property type="entry name" value="MFS"/>
    <property type="match status" value="1"/>
</dbReference>
<dbReference type="FunFam" id="1.20.1250.20:FF:000018">
    <property type="entry name" value="MFS transporter permease"/>
    <property type="match status" value="1"/>
</dbReference>
<feature type="transmembrane region" description="Helical" evidence="6">
    <location>
        <begin position="172"/>
        <end position="193"/>
    </location>
</feature>
<accession>R0IDC3</accession>
<gene>
    <name evidence="8" type="ORF">SETTUDRAFT_22062</name>
</gene>
<dbReference type="OrthoDB" id="2962993at2759"/>
<dbReference type="GO" id="GO:0022857">
    <property type="term" value="F:transmembrane transporter activity"/>
    <property type="evidence" value="ECO:0007669"/>
    <property type="project" value="InterPro"/>
</dbReference>
<dbReference type="InterPro" id="IPR020846">
    <property type="entry name" value="MFS_dom"/>
</dbReference>
<evidence type="ECO:0000256" key="3">
    <source>
        <dbReference type="ARBA" id="ARBA00022692"/>
    </source>
</evidence>
<reference evidence="8 9" key="2">
    <citation type="journal article" date="2013" name="PLoS Genet.">
        <title>Comparative genome structure, secondary metabolite, and effector coding capacity across Cochliobolus pathogens.</title>
        <authorList>
            <person name="Condon B.J."/>
            <person name="Leng Y."/>
            <person name="Wu D."/>
            <person name="Bushley K.E."/>
            <person name="Ohm R.A."/>
            <person name="Otillar R."/>
            <person name="Martin J."/>
            <person name="Schackwitz W."/>
            <person name="Grimwood J."/>
            <person name="MohdZainudin N."/>
            <person name="Xue C."/>
            <person name="Wang R."/>
            <person name="Manning V.A."/>
            <person name="Dhillon B."/>
            <person name="Tu Z.J."/>
            <person name="Steffenson B.J."/>
            <person name="Salamov A."/>
            <person name="Sun H."/>
            <person name="Lowry S."/>
            <person name="LaButti K."/>
            <person name="Han J."/>
            <person name="Copeland A."/>
            <person name="Lindquist E."/>
            <person name="Barry K."/>
            <person name="Schmutz J."/>
            <person name="Baker S.E."/>
            <person name="Ciuffetti L.M."/>
            <person name="Grigoriev I.V."/>
            <person name="Zhong S."/>
            <person name="Turgeon B.G."/>
        </authorList>
    </citation>
    <scope>NUCLEOTIDE SEQUENCE [LARGE SCALE GENOMIC DNA]</scope>
    <source>
        <strain evidence="9">28A</strain>
    </source>
</reference>
<evidence type="ECO:0000256" key="4">
    <source>
        <dbReference type="ARBA" id="ARBA00022989"/>
    </source>
</evidence>
<feature type="transmembrane region" description="Helical" evidence="6">
    <location>
        <begin position="343"/>
        <end position="363"/>
    </location>
</feature>
<feature type="transmembrane region" description="Helical" evidence="6">
    <location>
        <begin position="83"/>
        <end position="101"/>
    </location>
</feature>
<dbReference type="InterPro" id="IPR036259">
    <property type="entry name" value="MFS_trans_sf"/>
</dbReference>
<evidence type="ECO:0000313" key="8">
    <source>
        <dbReference type="EMBL" id="EOA83365.1"/>
    </source>
</evidence>
<evidence type="ECO:0000256" key="5">
    <source>
        <dbReference type="ARBA" id="ARBA00023136"/>
    </source>
</evidence>
<proteinExistence type="predicted"/>
<dbReference type="PANTHER" id="PTHR43791">
    <property type="entry name" value="PERMEASE-RELATED"/>
    <property type="match status" value="1"/>
</dbReference>
<dbReference type="FunFam" id="1.20.1250.20:FF:000013">
    <property type="entry name" value="MFS general substrate transporter"/>
    <property type="match status" value="1"/>
</dbReference>
<name>R0IDC3_EXST2</name>
<feature type="transmembrane region" description="Helical" evidence="6">
    <location>
        <begin position="316"/>
        <end position="336"/>
    </location>
</feature>
<evidence type="ECO:0000256" key="6">
    <source>
        <dbReference type="SAM" id="Phobius"/>
    </source>
</evidence>
<feature type="transmembrane region" description="Helical" evidence="6">
    <location>
        <begin position="369"/>
        <end position="394"/>
    </location>
</feature>
<dbReference type="Pfam" id="PF07690">
    <property type="entry name" value="MFS_1"/>
    <property type="match status" value="1"/>
</dbReference>
<dbReference type="RefSeq" id="XP_008028738.1">
    <property type="nucleotide sequence ID" value="XM_008030547.1"/>
</dbReference>
<feature type="transmembrane region" description="Helical" evidence="6">
    <location>
        <begin position="138"/>
        <end position="160"/>
    </location>
</feature>
<dbReference type="Gene3D" id="1.20.1250.20">
    <property type="entry name" value="MFS general substrate transporter like domains"/>
    <property type="match status" value="2"/>
</dbReference>
<dbReference type="eggNOG" id="KOG2533">
    <property type="taxonomic scope" value="Eukaryota"/>
</dbReference>
<dbReference type="InterPro" id="IPR011701">
    <property type="entry name" value="MFS"/>
</dbReference>
<feature type="transmembrane region" description="Helical" evidence="6">
    <location>
        <begin position="205"/>
        <end position="227"/>
    </location>
</feature>
<dbReference type="AlphaFoldDB" id="R0IDC3"/>
<keyword evidence="2" id="KW-0813">Transport</keyword>
<keyword evidence="9" id="KW-1185">Reference proteome</keyword>
<evidence type="ECO:0000313" key="9">
    <source>
        <dbReference type="Proteomes" id="UP000016935"/>
    </source>
</evidence>